<dbReference type="Pfam" id="PF00581">
    <property type="entry name" value="Rhodanese"/>
    <property type="match status" value="1"/>
</dbReference>
<keyword evidence="3 11" id="KW-0808">Transferase</keyword>
<dbReference type="GO" id="GO:0006777">
    <property type="term" value="P:Mo-molybdopterin cofactor biosynthetic process"/>
    <property type="evidence" value="ECO:0007669"/>
    <property type="project" value="UniProtKB-UniRule"/>
</dbReference>
<dbReference type="CDD" id="cd01526">
    <property type="entry name" value="RHOD_ThiF"/>
    <property type="match status" value="1"/>
</dbReference>
<gene>
    <name evidence="11" type="primary">MOCS3</name>
    <name evidence="11" type="synonym">UBA4</name>
    <name evidence="14" type="ORF">Q5P01_020479</name>
</gene>
<dbReference type="SMART" id="SM00450">
    <property type="entry name" value="RHOD"/>
    <property type="match status" value="1"/>
</dbReference>
<feature type="binding site" evidence="11">
    <location>
        <position position="198"/>
    </location>
    <ligand>
        <name>Zn(2+)</name>
        <dbReference type="ChEBI" id="CHEBI:29105"/>
    </ligand>
</feature>
<comment type="function">
    <text evidence="11">Plays a central role in 2-thiolation of mcm(5)S(2)U at tRNA wobble positions of cytosolic tRNA(Lys), tRNA(Glu) and tRNA(Gln). Also essential during biosynthesis of the molybdenum cofactor. Acts by mediating the C-terminal thiocarboxylation of sulfur carriers URM1 and MOCS2A. Its N-terminus first activates URM1 and MOCS2A as acyl-adenylates (-COAMP), then the persulfide sulfur on the catalytic cysteine is transferred to URM1 and MOCS2A to form thiocarboxylation (-COSH) of their C-terminus. The reaction probably involves hydrogen sulfide that is generated from the persulfide intermediate and that acts as nucleophile towards URM1 and MOCS2A. Subsequently, a transient disulfide bond is formed. Does not use thiosulfate as sulfur donor; NFS1 probably acting as a sulfur donor for thiocarboxylation reactions.</text>
</comment>
<feature type="binding site" evidence="11">
    <location>
        <position position="137"/>
    </location>
    <ligand>
        <name>ATP</name>
        <dbReference type="ChEBI" id="CHEBI:30616"/>
    </ligand>
</feature>
<keyword evidence="9 11" id="KW-0501">Molybdenum cofactor biosynthesis</keyword>
<dbReference type="GO" id="GO:0004792">
    <property type="term" value="F:thiosulfate-cyanide sulfurtransferase activity"/>
    <property type="evidence" value="ECO:0007669"/>
    <property type="project" value="TreeGrafter"/>
</dbReference>
<comment type="caution">
    <text evidence="11">Lacks conserved residue(s) required for the propagation of feature annotation.</text>
</comment>
<evidence type="ECO:0000256" key="6">
    <source>
        <dbReference type="ARBA" id="ARBA00022741"/>
    </source>
</evidence>
<dbReference type="InterPro" id="IPR028885">
    <property type="entry name" value="MOCS3/Uba4"/>
</dbReference>
<keyword evidence="8 11" id="KW-0067">ATP-binding</keyword>
<dbReference type="Pfam" id="PF00899">
    <property type="entry name" value="ThiF"/>
    <property type="match status" value="1"/>
</dbReference>
<dbReference type="EC" id="2.7.7.80" evidence="11"/>
<comment type="catalytic activity">
    <reaction evidence="11">
        <text>[molybdopterin-synthase sulfur-carrier protein]-C-terminal Gly-Gly + ATP + H(+) = [molybdopterin-synthase sulfur-carrier protein]-C-terminal Gly-Gly-AMP + diphosphate</text>
        <dbReference type="Rhea" id="RHEA:43616"/>
        <dbReference type="Rhea" id="RHEA-COMP:12159"/>
        <dbReference type="Rhea" id="RHEA-COMP:12202"/>
        <dbReference type="ChEBI" id="CHEBI:15378"/>
        <dbReference type="ChEBI" id="CHEBI:30616"/>
        <dbReference type="ChEBI" id="CHEBI:33019"/>
        <dbReference type="ChEBI" id="CHEBI:90618"/>
        <dbReference type="ChEBI" id="CHEBI:90778"/>
        <dbReference type="EC" id="2.7.7.80"/>
    </reaction>
</comment>
<dbReference type="SUPFAM" id="SSF69572">
    <property type="entry name" value="Activating enzymes of the ubiquitin-like proteins"/>
    <property type="match status" value="1"/>
</dbReference>
<dbReference type="Proteomes" id="UP001187415">
    <property type="component" value="Unassembled WGS sequence"/>
</dbReference>
<dbReference type="GO" id="GO:0046872">
    <property type="term" value="F:metal ion binding"/>
    <property type="evidence" value="ECO:0007669"/>
    <property type="project" value="UniProtKB-KW"/>
</dbReference>
<dbReference type="AlphaFoldDB" id="A0AA88LYG3"/>
<feature type="coiled-coil region" evidence="12">
    <location>
        <begin position="5"/>
        <end position="39"/>
    </location>
</feature>
<accession>A0AA88LYG3</accession>
<comment type="cofactor">
    <cofactor evidence="11">
        <name>Zn(2+)</name>
        <dbReference type="ChEBI" id="CHEBI:29105"/>
    </cofactor>
    <text evidence="11">Binds 1 zinc ion per subunit.</text>
</comment>
<comment type="subcellular location">
    <subcellularLocation>
        <location evidence="1">Cytoplasm</location>
        <location evidence="1">Cytosol</location>
    </subcellularLocation>
</comment>
<organism evidence="14 15">
    <name type="scientific">Channa striata</name>
    <name type="common">Snakehead murrel</name>
    <name type="synonym">Ophicephalus striatus</name>
    <dbReference type="NCBI Taxonomy" id="64152"/>
    <lineage>
        <taxon>Eukaryota</taxon>
        <taxon>Metazoa</taxon>
        <taxon>Chordata</taxon>
        <taxon>Craniata</taxon>
        <taxon>Vertebrata</taxon>
        <taxon>Euteleostomi</taxon>
        <taxon>Actinopterygii</taxon>
        <taxon>Neopterygii</taxon>
        <taxon>Teleostei</taxon>
        <taxon>Neoteleostei</taxon>
        <taxon>Acanthomorphata</taxon>
        <taxon>Anabantaria</taxon>
        <taxon>Anabantiformes</taxon>
        <taxon>Channoidei</taxon>
        <taxon>Channidae</taxon>
        <taxon>Channa</taxon>
    </lineage>
</organism>
<dbReference type="InterPro" id="IPR045886">
    <property type="entry name" value="ThiF/MoeB/HesA"/>
</dbReference>
<evidence type="ECO:0000313" key="14">
    <source>
        <dbReference type="EMBL" id="KAK2826265.1"/>
    </source>
</evidence>
<dbReference type="InterPro" id="IPR036873">
    <property type="entry name" value="Rhodanese-like_dom_sf"/>
</dbReference>
<keyword evidence="7 11" id="KW-0862">Zinc</keyword>
<evidence type="ECO:0000256" key="12">
    <source>
        <dbReference type="SAM" id="Coils"/>
    </source>
</evidence>
<keyword evidence="12" id="KW-0175">Coiled coil</keyword>
<dbReference type="GO" id="GO:0005524">
    <property type="term" value="F:ATP binding"/>
    <property type="evidence" value="ECO:0007669"/>
    <property type="project" value="UniProtKB-KW"/>
</dbReference>
<comment type="caution">
    <text evidence="14">The sequence shown here is derived from an EMBL/GenBank/DDBJ whole genome shotgun (WGS) entry which is preliminary data.</text>
</comment>
<dbReference type="Gene3D" id="3.40.50.720">
    <property type="entry name" value="NAD(P)-binding Rossmann-like Domain"/>
    <property type="match status" value="2"/>
</dbReference>
<feature type="binding site" evidence="11">
    <location>
        <position position="276"/>
    </location>
    <ligand>
        <name>Zn(2+)</name>
        <dbReference type="ChEBI" id="CHEBI:29105"/>
    </ligand>
</feature>
<dbReference type="GO" id="GO:0061605">
    <property type="term" value="F:molybdopterin-synthase adenylyltransferase activity"/>
    <property type="evidence" value="ECO:0007669"/>
    <property type="project" value="UniProtKB-EC"/>
</dbReference>
<comment type="similarity">
    <text evidence="11">In the N-terminal section; belongs to the HesA/MoeB/ThiF family. UBA4 subfamily.</text>
</comment>
<dbReference type="InterPro" id="IPR000594">
    <property type="entry name" value="ThiF_NAD_FAD-bd"/>
</dbReference>
<dbReference type="FunFam" id="3.40.250.10:FF:000014">
    <property type="entry name" value="Adenylyltransferase and sulfurtransferase MOCS3"/>
    <property type="match status" value="1"/>
</dbReference>
<evidence type="ECO:0000256" key="10">
    <source>
        <dbReference type="ARBA" id="ARBA00023268"/>
    </source>
</evidence>
<dbReference type="EMBL" id="JAUPFM010000016">
    <property type="protein sequence ID" value="KAK2826265.1"/>
    <property type="molecule type" value="Genomic_DNA"/>
</dbReference>
<evidence type="ECO:0000256" key="5">
    <source>
        <dbReference type="ARBA" id="ARBA00022723"/>
    </source>
</evidence>
<evidence type="ECO:0000256" key="3">
    <source>
        <dbReference type="ARBA" id="ARBA00022679"/>
    </source>
</evidence>
<dbReference type="HAMAP" id="MF_03049">
    <property type="entry name" value="MOCS3_Uba4"/>
    <property type="match status" value="1"/>
</dbReference>
<feature type="active site" description="Glycyl thioester intermediate; for adenylyltransferase activity" evidence="11">
    <location>
        <position position="215"/>
    </location>
</feature>
<evidence type="ECO:0000256" key="7">
    <source>
        <dbReference type="ARBA" id="ARBA00022833"/>
    </source>
</evidence>
<keyword evidence="10 11" id="KW-0511">Multifunctional enzyme</keyword>
<feature type="binding site" evidence="11">
    <location>
        <position position="113"/>
    </location>
    <ligand>
        <name>ATP</name>
        <dbReference type="ChEBI" id="CHEBI:30616"/>
    </ligand>
</feature>
<proteinExistence type="inferred from homology"/>
<dbReference type="GO" id="GO:0061604">
    <property type="term" value="F:molybdopterin-synthase sulfurtransferase activity"/>
    <property type="evidence" value="ECO:0007669"/>
    <property type="project" value="UniProtKB-EC"/>
</dbReference>
<feature type="active site" description="Cysteine persulfide intermediate; for sulfurtransferase activity" evidence="11">
    <location>
        <position position="388"/>
    </location>
</feature>
<evidence type="ECO:0000256" key="1">
    <source>
        <dbReference type="ARBA" id="ARBA00004514"/>
    </source>
</evidence>
<dbReference type="CDD" id="cd00757">
    <property type="entry name" value="ThiF_MoeB_HesA_family"/>
    <property type="match status" value="1"/>
</dbReference>
<comment type="pathway">
    <text evidence="11">Cofactor biosynthesis; molybdopterin biosynthesis.</text>
</comment>
<dbReference type="InterPro" id="IPR001763">
    <property type="entry name" value="Rhodanese-like_dom"/>
</dbReference>
<dbReference type="PANTHER" id="PTHR10953:SF102">
    <property type="entry name" value="ADENYLYLTRANSFERASE AND SULFURTRANSFERASE MOCS3"/>
    <property type="match status" value="1"/>
</dbReference>
<feature type="disulfide bond" description="Alternate" evidence="11">
    <location>
        <begin position="292"/>
        <end position="300"/>
    </location>
</feature>
<dbReference type="PROSITE" id="PS50206">
    <property type="entry name" value="RHODANESE_3"/>
    <property type="match status" value="1"/>
</dbReference>
<keyword evidence="5 11" id="KW-0479">Metal-binding</keyword>
<evidence type="ECO:0000256" key="9">
    <source>
        <dbReference type="ARBA" id="ARBA00023150"/>
    </source>
</evidence>
<dbReference type="GO" id="GO:0005829">
    <property type="term" value="C:cytosol"/>
    <property type="evidence" value="ECO:0007669"/>
    <property type="project" value="UniProtKB-SubCell"/>
</dbReference>
<dbReference type="InterPro" id="IPR035985">
    <property type="entry name" value="Ubiquitin-activating_enz"/>
</dbReference>
<evidence type="ECO:0000256" key="4">
    <source>
        <dbReference type="ARBA" id="ARBA00022694"/>
    </source>
</evidence>
<feature type="binding site" evidence="11">
    <location>
        <begin position="120"/>
        <end position="124"/>
    </location>
    <ligand>
        <name>ATP</name>
        <dbReference type="ChEBI" id="CHEBI:30616"/>
    </ligand>
</feature>
<keyword evidence="11" id="KW-1015">Disulfide bond</keyword>
<feature type="binding site" evidence="11">
    <location>
        <position position="92"/>
    </location>
    <ligand>
        <name>ATP</name>
        <dbReference type="ChEBI" id="CHEBI:30616"/>
    </ligand>
</feature>
<evidence type="ECO:0000256" key="8">
    <source>
        <dbReference type="ARBA" id="ARBA00022840"/>
    </source>
</evidence>
<feature type="binding site" evidence="11">
    <location>
        <position position="201"/>
    </location>
    <ligand>
        <name>Zn(2+)</name>
        <dbReference type="ChEBI" id="CHEBI:29105"/>
    </ligand>
</feature>
<dbReference type="Gene3D" id="3.40.250.10">
    <property type="entry name" value="Rhodanese-like domain"/>
    <property type="match status" value="1"/>
</dbReference>
<keyword evidence="6 11" id="KW-0547">Nucleotide-binding</keyword>
<keyword evidence="2 11" id="KW-0963">Cytoplasm</keyword>
<evidence type="ECO:0000256" key="11">
    <source>
        <dbReference type="HAMAP-Rule" id="MF_03049"/>
    </source>
</evidence>
<keyword evidence="4 11" id="KW-0819">tRNA processing</keyword>
<dbReference type="GO" id="GO:0042292">
    <property type="term" value="F:URM1 activating enzyme activity"/>
    <property type="evidence" value="ECO:0007669"/>
    <property type="project" value="TreeGrafter"/>
</dbReference>
<dbReference type="GO" id="GO:0002143">
    <property type="term" value="P:tRNA wobble position uridine thiolation"/>
    <property type="evidence" value="ECO:0007669"/>
    <property type="project" value="InterPro"/>
</dbReference>
<feature type="domain" description="Rhodanese" evidence="13">
    <location>
        <begin position="323"/>
        <end position="433"/>
    </location>
</feature>
<evidence type="ECO:0000313" key="15">
    <source>
        <dbReference type="Proteomes" id="UP001187415"/>
    </source>
</evidence>
<keyword evidence="15" id="KW-1185">Reference proteome</keyword>
<protein>
    <recommendedName>
        <fullName evidence="11">Adenylyltransferase and sulfurtransferase MOCS3</fullName>
    </recommendedName>
    <alternativeName>
        <fullName evidence="11">Molybdenum cofactor synthesis protein 3</fullName>
    </alternativeName>
    <domain>
        <recommendedName>
            <fullName evidence="11">Molybdopterin-synthase adenylyltransferase</fullName>
            <ecNumber evidence="11">2.7.7.80</ecNumber>
        </recommendedName>
        <alternativeName>
            <fullName evidence="11">Adenylyltransferase MOCS3</fullName>
        </alternativeName>
        <alternativeName>
            <fullName evidence="11">Sulfur carrier protein MOCS2A adenylyltransferase</fullName>
        </alternativeName>
    </domain>
    <domain>
        <recommendedName>
            <fullName evidence="11">Molybdopterin-synthase sulfurtransferase</fullName>
            <ecNumber evidence="11">2.8.1.11</ecNumber>
        </recommendedName>
        <alternativeName>
            <fullName evidence="11">Sulfurtransferase MOCS3</fullName>
        </alternativeName>
        <alternativeName>
            <fullName evidence="11">Sulfur carrier protein MOCS2A sulfurtransferase</fullName>
        </alternativeName>
    </domain>
</protein>
<evidence type="ECO:0000256" key="2">
    <source>
        <dbReference type="ARBA" id="ARBA00022490"/>
    </source>
</evidence>
<sequence>MSHEVCSLKTQLKEKEEEIAALKNKLSQLEMSRALTQELHDKVTPLTPLKAKPALSNEDIMRYSRQLLLTQLGVQGQLNLSKTSVLIVGCGGLGCPLAQYLAAAGIGRLGLLDYDEVELSNLHRQVLHGEVNQGQAKALSAAYAIRRLNSTVECIPYHLQLSSENALQLIQHGKPLVSASALRMEGQLTVYNYRGGPCYRCLYPVPPPPETVTNCSDGGVLGVVPGIMGCFQALEVLKIATGQGSSCGQQLVMFDAQDAKFRSIKLRPKQAGCAVCGENPSVTQLVDYESFCGSAATDKCRKLNLLSKDQRITVQEYKSVLDNAKPHLLLDVRPLVEVDICHLPFSLNIPLSSLEERNSEHLGLLQERISQLKQQMAGDCRPPVYVICKLGNDSQKAVQLLEKMSESDRDSITVKDICGGLMAWAKRIDPTFPQY</sequence>
<comment type="catalytic activity">
    <reaction evidence="11">
        <text>[molybdopterin-synthase sulfur-carrier protein]-C-terminal Gly-Gly-AMP + S-sulfanyl-L-cysteinyl-[cysteine desulfurase] + AH2 = [molybdopterin-synthase sulfur-carrier protein]-C-terminal-Gly-aminoethanethioate + L-cysteinyl-[cysteine desulfurase] + A + AMP + 2 H(+)</text>
        <dbReference type="Rhea" id="RHEA:48612"/>
        <dbReference type="Rhea" id="RHEA-COMP:12157"/>
        <dbReference type="Rhea" id="RHEA-COMP:12158"/>
        <dbReference type="Rhea" id="RHEA-COMP:12159"/>
        <dbReference type="Rhea" id="RHEA-COMP:19907"/>
        <dbReference type="ChEBI" id="CHEBI:13193"/>
        <dbReference type="ChEBI" id="CHEBI:15378"/>
        <dbReference type="ChEBI" id="CHEBI:17499"/>
        <dbReference type="ChEBI" id="CHEBI:29950"/>
        <dbReference type="ChEBI" id="CHEBI:61963"/>
        <dbReference type="ChEBI" id="CHEBI:90618"/>
        <dbReference type="ChEBI" id="CHEBI:232372"/>
        <dbReference type="ChEBI" id="CHEBI:456215"/>
        <dbReference type="EC" id="2.8.1.11"/>
    </reaction>
</comment>
<dbReference type="GO" id="GO:0032447">
    <property type="term" value="P:protein urmylation"/>
    <property type="evidence" value="ECO:0007669"/>
    <property type="project" value="TreeGrafter"/>
</dbReference>
<reference evidence="14" key="1">
    <citation type="submission" date="2023-07" db="EMBL/GenBank/DDBJ databases">
        <title>Chromosome-level Genome Assembly of Striped Snakehead (Channa striata).</title>
        <authorList>
            <person name="Liu H."/>
        </authorList>
    </citation>
    <scope>NUCLEOTIDE SEQUENCE</scope>
    <source>
        <strain evidence="14">Gz</strain>
        <tissue evidence="14">Muscle</tissue>
    </source>
</reference>
<feature type="binding site" evidence="11">
    <location>
        <position position="273"/>
    </location>
    <ligand>
        <name>Zn(2+)</name>
        <dbReference type="ChEBI" id="CHEBI:29105"/>
    </ligand>
</feature>
<name>A0AA88LYG3_CHASR</name>
<dbReference type="PANTHER" id="PTHR10953">
    <property type="entry name" value="UBIQUITIN-ACTIVATING ENZYME E1"/>
    <property type="match status" value="1"/>
</dbReference>
<comment type="pathway">
    <text evidence="11">tRNA modification; 5-methoxycarbonylmethyl-2-thiouridine-tRNA biosynthesis.</text>
</comment>
<evidence type="ECO:0000259" key="13">
    <source>
        <dbReference type="PROSITE" id="PS50206"/>
    </source>
</evidence>
<dbReference type="EC" id="2.8.1.11" evidence="11"/>